<dbReference type="EMBL" id="GBRH01235410">
    <property type="protein sequence ID" value="JAD62485.1"/>
    <property type="molecule type" value="Transcribed_RNA"/>
</dbReference>
<sequence length="114" mass="12337">MFCVSLNISKCFHKYERLIDAFTMCSLLPLGTTGSICRKSPPSTTVIPPNGFASAFSFVNLSISLRLLSSASKQFLCVIGASSHRISDVLFNIPAKSEPCLISHVDSFVMLSGM</sequence>
<dbReference type="AlphaFoldDB" id="A0A0A9BMM3"/>
<accession>A0A0A9BMM3</accession>
<protein>
    <submittedName>
        <fullName evidence="1">Uncharacterized protein</fullName>
    </submittedName>
</protein>
<proteinExistence type="predicted"/>
<reference evidence="1" key="2">
    <citation type="journal article" date="2015" name="Data Brief">
        <title>Shoot transcriptome of the giant reed, Arundo donax.</title>
        <authorList>
            <person name="Barrero R.A."/>
            <person name="Guerrero F.D."/>
            <person name="Moolhuijzen P."/>
            <person name="Goolsby J.A."/>
            <person name="Tidwell J."/>
            <person name="Bellgard S.E."/>
            <person name="Bellgard M.I."/>
        </authorList>
    </citation>
    <scope>NUCLEOTIDE SEQUENCE</scope>
    <source>
        <tissue evidence="1">Shoot tissue taken approximately 20 cm above the soil surface</tissue>
    </source>
</reference>
<reference evidence="1" key="1">
    <citation type="submission" date="2014-09" db="EMBL/GenBank/DDBJ databases">
        <authorList>
            <person name="Magalhaes I.L.F."/>
            <person name="Oliveira U."/>
            <person name="Santos F.R."/>
            <person name="Vidigal T.H.D.A."/>
            <person name="Brescovit A.D."/>
            <person name="Santos A.J."/>
        </authorList>
    </citation>
    <scope>NUCLEOTIDE SEQUENCE</scope>
    <source>
        <tissue evidence="1">Shoot tissue taken approximately 20 cm above the soil surface</tissue>
    </source>
</reference>
<evidence type="ECO:0000313" key="1">
    <source>
        <dbReference type="EMBL" id="JAD62485.1"/>
    </source>
</evidence>
<organism evidence="1">
    <name type="scientific">Arundo donax</name>
    <name type="common">Giant reed</name>
    <name type="synonym">Donax arundinaceus</name>
    <dbReference type="NCBI Taxonomy" id="35708"/>
    <lineage>
        <taxon>Eukaryota</taxon>
        <taxon>Viridiplantae</taxon>
        <taxon>Streptophyta</taxon>
        <taxon>Embryophyta</taxon>
        <taxon>Tracheophyta</taxon>
        <taxon>Spermatophyta</taxon>
        <taxon>Magnoliopsida</taxon>
        <taxon>Liliopsida</taxon>
        <taxon>Poales</taxon>
        <taxon>Poaceae</taxon>
        <taxon>PACMAD clade</taxon>
        <taxon>Arundinoideae</taxon>
        <taxon>Arundineae</taxon>
        <taxon>Arundo</taxon>
    </lineage>
</organism>
<name>A0A0A9BMM3_ARUDO</name>